<protein>
    <submittedName>
        <fullName evidence="2">DUF2306 domain-containing protein</fullName>
    </submittedName>
</protein>
<dbReference type="RefSeq" id="WP_249453888.1">
    <property type="nucleotide sequence ID" value="NZ_CP097253.1"/>
</dbReference>
<name>A0ABY5MTS8_9SPHN</name>
<feature type="transmembrane region" description="Helical" evidence="1">
    <location>
        <begin position="128"/>
        <end position="148"/>
    </location>
</feature>
<evidence type="ECO:0000256" key="1">
    <source>
        <dbReference type="SAM" id="Phobius"/>
    </source>
</evidence>
<evidence type="ECO:0000313" key="3">
    <source>
        <dbReference type="Proteomes" id="UP000831921"/>
    </source>
</evidence>
<evidence type="ECO:0000313" key="2">
    <source>
        <dbReference type="EMBL" id="UUR06737.1"/>
    </source>
</evidence>
<organism evidence="2 3">
    <name type="scientific">Sphingomonas glaciei</name>
    <dbReference type="NCBI Taxonomy" id="2938948"/>
    <lineage>
        <taxon>Bacteria</taxon>
        <taxon>Pseudomonadati</taxon>
        <taxon>Pseudomonadota</taxon>
        <taxon>Alphaproteobacteria</taxon>
        <taxon>Sphingomonadales</taxon>
        <taxon>Sphingomonadaceae</taxon>
        <taxon>Sphingomonas</taxon>
    </lineage>
</organism>
<keyword evidence="1" id="KW-1133">Transmembrane helix</keyword>
<feature type="transmembrane region" description="Helical" evidence="1">
    <location>
        <begin position="168"/>
        <end position="183"/>
    </location>
</feature>
<dbReference type="InterPro" id="IPR018750">
    <property type="entry name" value="DUF2306_membrane"/>
</dbReference>
<dbReference type="Pfam" id="PF10067">
    <property type="entry name" value="DUF2306"/>
    <property type="match status" value="1"/>
</dbReference>
<keyword evidence="1" id="KW-0472">Membrane</keyword>
<reference evidence="2 3" key="1">
    <citation type="submission" date="2022-05" db="EMBL/GenBank/DDBJ databases">
        <title>S8-45 Sphingomonas ultraviolaceadurans.</title>
        <authorList>
            <person name="Liu Y."/>
        </authorList>
    </citation>
    <scope>NUCLEOTIDE SEQUENCE [LARGE SCALE GENOMIC DNA]</scope>
    <source>
        <strain evidence="2 3">S8-45</strain>
    </source>
</reference>
<proteinExistence type="predicted"/>
<dbReference type="Proteomes" id="UP000831921">
    <property type="component" value="Chromosome"/>
</dbReference>
<accession>A0ABY5MTS8</accession>
<feature type="transmembrane region" description="Helical" evidence="1">
    <location>
        <begin position="67"/>
        <end position="87"/>
    </location>
</feature>
<keyword evidence="1" id="KW-0812">Transmembrane</keyword>
<feature type="transmembrane region" description="Helical" evidence="1">
    <location>
        <begin position="33"/>
        <end position="55"/>
    </location>
</feature>
<dbReference type="EMBL" id="CP097253">
    <property type="protein sequence ID" value="UUR06737.1"/>
    <property type="molecule type" value="Genomic_DNA"/>
</dbReference>
<feature type="transmembrane region" description="Helical" evidence="1">
    <location>
        <begin position="93"/>
        <end position="116"/>
    </location>
</feature>
<keyword evidence="3" id="KW-1185">Reference proteome</keyword>
<sequence>MGTTLAVAVFLVLVGIFLSFSLGNIGRHGDEAWLYWLHIAGGSIVLLLGPFQFIASIRNRFRRYHRLAGYCYVAGSAAAFVGFWAIQPTIPDVFFLSQATAITLWMLALIAAVAAARRKRMLTHQHNMTRSFVLAAYFVVVRLVDQYGLVMLEPFSSNEGARLAHSDWLAWVVPLAMVEAYYGRKWDKLLRKRAAP</sequence>
<gene>
    <name evidence="2" type="ORF">M1K48_07140</name>
</gene>